<dbReference type="InterPro" id="IPR008579">
    <property type="entry name" value="UGlyAH_Cupin_dom"/>
</dbReference>
<dbReference type="InterPro" id="IPR014710">
    <property type="entry name" value="RmlC-like_jellyroll"/>
</dbReference>
<dbReference type="AlphaFoldDB" id="A0A6N4W268"/>
<dbReference type="Pfam" id="PF05899">
    <property type="entry name" value="Cupin_3"/>
    <property type="match status" value="1"/>
</dbReference>
<protein>
    <recommendedName>
        <fullName evidence="1">(S)-ureidoglycine aminohydrolase cupin domain-containing protein</fullName>
    </recommendedName>
</protein>
<gene>
    <name evidence="2" type="ORF">MANY_04260</name>
</gene>
<feature type="domain" description="(S)-ureidoglycine aminohydrolase cupin" evidence="1">
    <location>
        <begin position="2"/>
        <end position="38"/>
    </location>
</feature>
<evidence type="ECO:0000313" key="2">
    <source>
        <dbReference type="EMBL" id="BBZ75089.1"/>
    </source>
</evidence>
<name>A0A6N4W268_9MYCO</name>
<dbReference type="Gene3D" id="2.60.120.10">
    <property type="entry name" value="Jelly Rolls"/>
    <property type="match status" value="1"/>
</dbReference>
<proteinExistence type="predicted"/>
<accession>A0A6N4W268</accession>
<keyword evidence="3" id="KW-1185">Reference proteome</keyword>
<evidence type="ECO:0000259" key="1">
    <source>
        <dbReference type="Pfam" id="PF05899"/>
    </source>
</evidence>
<sequence>MEVSTEGIAPVWLRAGDSAIFRTGTWATWYVPTYVRKHAVVRTNLPGPLRLQVIWGRRAKHLLRRLLGRGAAPETPRL</sequence>
<organism evidence="2 3">
    <name type="scientific">Mycolicibacterium anyangense</name>
    <dbReference type="NCBI Taxonomy" id="1431246"/>
    <lineage>
        <taxon>Bacteria</taxon>
        <taxon>Bacillati</taxon>
        <taxon>Actinomycetota</taxon>
        <taxon>Actinomycetes</taxon>
        <taxon>Mycobacteriales</taxon>
        <taxon>Mycobacteriaceae</taxon>
        <taxon>Mycolicibacterium</taxon>
    </lineage>
</organism>
<dbReference type="Proteomes" id="UP000467249">
    <property type="component" value="Chromosome"/>
</dbReference>
<reference evidence="2 3" key="1">
    <citation type="journal article" date="2019" name="Emerg. Microbes Infect.">
        <title>Comprehensive subspecies identification of 175 nontuberculous mycobacteria species based on 7547 genomic profiles.</title>
        <authorList>
            <person name="Matsumoto Y."/>
            <person name="Kinjo T."/>
            <person name="Motooka D."/>
            <person name="Nabeya D."/>
            <person name="Jung N."/>
            <person name="Uechi K."/>
            <person name="Horii T."/>
            <person name="Iida T."/>
            <person name="Fujita J."/>
            <person name="Nakamura S."/>
        </authorList>
    </citation>
    <scope>NUCLEOTIDE SEQUENCE [LARGE SCALE GENOMIC DNA]</scope>
    <source>
        <strain evidence="2 3">JCM 30275</strain>
    </source>
</reference>
<evidence type="ECO:0000313" key="3">
    <source>
        <dbReference type="Proteomes" id="UP000467249"/>
    </source>
</evidence>
<dbReference type="KEGG" id="many:MANY_04260"/>
<dbReference type="EMBL" id="AP022620">
    <property type="protein sequence ID" value="BBZ75089.1"/>
    <property type="molecule type" value="Genomic_DNA"/>
</dbReference>